<comment type="function">
    <text evidence="8">Plays a fundamental role in microtubule organizing center structure and function. Component of the infraciliary lattice (ICL) and the ciliary basal bodies.</text>
</comment>
<dbReference type="STRING" id="857967.G0QIW1"/>
<dbReference type="PANTHER" id="PTHR23048">
    <property type="entry name" value="MYOSIN LIGHT CHAIN 1, 3"/>
    <property type="match status" value="1"/>
</dbReference>
<dbReference type="SMART" id="SM00054">
    <property type="entry name" value="EFh"/>
    <property type="match status" value="4"/>
</dbReference>
<dbReference type="Gene3D" id="1.10.238.10">
    <property type="entry name" value="EF-hand"/>
    <property type="match status" value="3"/>
</dbReference>
<keyword evidence="7" id="KW-0206">Cytoskeleton</keyword>
<dbReference type="OMA" id="GEQMDDS"/>
<feature type="domain" description="EF-hand" evidence="9">
    <location>
        <begin position="24"/>
        <end position="59"/>
    </location>
</feature>
<evidence type="ECO:0000256" key="3">
    <source>
        <dbReference type="ARBA" id="ARBA00022490"/>
    </source>
</evidence>
<dbReference type="InterPro" id="IPR018247">
    <property type="entry name" value="EF_Hand_1_Ca_BS"/>
</dbReference>
<dbReference type="EMBL" id="GL983042">
    <property type="protein sequence ID" value="EGR34846.1"/>
    <property type="molecule type" value="Genomic_DNA"/>
</dbReference>
<evidence type="ECO:0000256" key="7">
    <source>
        <dbReference type="ARBA" id="ARBA00023212"/>
    </source>
</evidence>
<dbReference type="OrthoDB" id="410571at2759"/>
<dbReference type="PANTHER" id="PTHR23048:SF59">
    <property type="entry name" value="EF-HAND SUPERFAMILY PROTEIN"/>
    <property type="match status" value="1"/>
</dbReference>
<keyword evidence="11" id="KW-1185">Reference proteome</keyword>
<comment type="subcellular location">
    <subcellularLocation>
        <location evidence="1">Cytoplasm</location>
        <location evidence="1">Cytoskeleton</location>
    </subcellularLocation>
</comment>
<evidence type="ECO:0000256" key="4">
    <source>
        <dbReference type="ARBA" id="ARBA00022723"/>
    </source>
</evidence>
<dbReference type="Proteomes" id="UP000008983">
    <property type="component" value="Unassembled WGS sequence"/>
</dbReference>
<reference evidence="10 11" key="1">
    <citation type="submission" date="2011-07" db="EMBL/GenBank/DDBJ databases">
        <authorList>
            <person name="Coyne R."/>
            <person name="Brami D."/>
            <person name="Johnson J."/>
            <person name="Hostetler J."/>
            <person name="Hannick L."/>
            <person name="Clark T."/>
            <person name="Cassidy-Hanley D."/>
            <person name="Inman J."/>
        </authorList>
    </citation>
    <scope>NUCLEOTIDE SEQUENCE [LARGE SCALE GENOMIC DNA]</scope>
    <source>
        <strain evidence="10 11">G5</strain>
    </source>
</reference>
<dbReference type="Pfam" id="PF13499">
    <property type="entry name" value="EF-hand_7"/>
    <property type="match status" value="2"/>
</dbReference>
<feature type="domain" description="EF-hand" evidence="9">
    <location>
        <begin position="133"/>
        <end position="168"/>
    </location>
</feature>
<evidence type="ECO:0000313" key="10">
    <source>
        <dbReference type="EMBL" id="EGR34846.1"/>
    </source>
</evidence>
<accession>G0QIW1</accession>
<dbReference type="CDD" id="cd00051">
    <property type="entry name" value="EFh"/>
    <property type="match status" value="2"/>
</dbReference>
<name>G0QIW1_ICHMU</name>
<organism evidence="10 11">
    <name type="scientific">Ichthyophthirius multifiliis</name>
    <name type="common">White spot disease agent</name>
    <name type="synonym">Ich</name>
    <dbReference type="NCBI Taxonomy" id="5932"/>
    <lineage>
        <taxon>Eukaryota</taxon>
        <taxon>Sar</taxon>
        <taxon>Alveolata</taxon>
        <taxon>Ciliophora</taxon>
        <taxon>Intramacronucleata</taxon>
        <taxon>Oligohymenophorea</taxon>
        <taxon>Hymenostomatida</taxon>
        <taxon>Ophryoglenina</taxon>
        <taxon>Ichthyophthirius</taxon>
    </lineage>
</organism>
<dbReference type="SUPFAM" id="SSF47473">
    <property type="entry name" value="EF-hand"/>
    <property type="match status" value="1"/>
</dbReference>
<dbReference type="FunFam" id="1.10.238.10:FF:000178">
    <property type="entry name" value="Calmodulin-2 A"/>
    <property type="match status" value="1"/>
</dbReference>
<dbReference type="GeneID" id="14911099"/>
<protein>
    <recommendedName>
        <fullName evidence="9">EF-hand domain-containing protein</fullName>
    </recommendedName>
</protein>
<gene>
    <name evidence="10" type="ORF">IMG5_000740</name>
</gene>
<evidence type="ECO:0000313" key="11">
    <source>
        <dbReference type="Proteomes" id="UP000008983"/>
    </source>
</evidence>
<keyword evidence="3" id="KW-0963">Cytoplasm</keyword>
<dbReference type="GO" id="GO:0016460">
    <property type="term" value="C:myosin II complex"/>
    <property type="evidence" value="ECO:0007669"/>
    <property type="project" value="TreeGrafter"/>
</dbReference>
<proteinExistence type="inferred from homology"/>
<dbReference type="GO" id="GO:0005509">
    <property type="term" value="F:calcium ion binding"/>
    <property type="evidence" value="ECO:0007669"/>
    <property type="project" value="InterPro"/>
</dbReference>
<dbReference type="InterPro" id="IPR011992">
    <property type="entry name" value="EF-hand-dom_pair"/>
</dbReference>
<keyword evidence="4" id="KW-0479">Metal-binding</keyword>
<feature type="domain" description="EF-hand" evidence="9">
    <location>
        <begin position="60"/>
        <end position="95"/>
    </location>
</feature>
<evidence type="ECO:0000256" key="1">
    <source>
        <dbReference type="ARBA" id="ARBA00004245"/>
    </source>
</evidence>
<dbReference type="PROSITE" id="PS50222">
    <property type="entry name" value="EF_HAND_2"/>
    <property type="match status" value="4"/>
</dbReference>
<dbReference type="eggNOG" id="KOG0028">
    <property type="taxonomic scope" value="Eukaryota"/>
</dbReference>
<dbReference type="InterPro" id="IPR050230">
    <property type="entry name" value="CALM/Myosin/TropC-like"/>
</dbReference>
<dbReference type="InParanoid" id="G0QIW1"/>
<evidence type="ECO:0000256" key="5">
    <source>
        <dbReference type="ARBA" id="ARBA00022737"/>
    </source>
</evidence>
<keyword evidence="5" id="KW-0677">Repeat</keyword>
<evidence type="ECO:0000259" key="9">
    <source>
        <dbReference type="PROSITE" id="PS50222"/>
    </source>
</evidence>
<evidence type="ECO:0000256" key="6">
    <source>
        <dbReference type="ARBA" id="ARBA00022837"/>
    </source>
</evidence>
<comment type="similarity">
    <text evidence="2">Belongs to the centrin family.</text>
</comment>
<dbReference type="AlphaFoldDB" id="G0QIW1"/>
<feature type="domain" description="EF-hand" evidence="9">
    <location>
        <begin position="97"/>
        <end position="132"/>
    </location>
</feature>
<dbReference type="PROSITE" id="PS00018">
    <property type="entry name" value="EF_HAND_1"/>
    <property type="match status" value="3"/>
</dbReference>
<evidence type="ECO:0000256" key="2">
    <source>
        <dbReference type="ARBA" id="ARBA00005253"/>
    </source>
</evidence>
<evidence type="ECO:0000256" key="8">
    <source>
        <dbReference type="ARBA" id="ARBA00025692"/>
    </source>
</evidence>
<keyword evidence="6" id="KW-0106">Calcium</keyword>
<dbReference type="InterPro" id="IPR002048">
    <property type="entry name" value="EF_hand_dom"/>
</dbReference>
<sequence>MNKQKPKIKNFNPKQYEKPGLTEDEIMEIKEAFDLFDTDQGGAIDPKELKAAMTSLGFEAKNQTIYQMISDLDQDGNGQIEFKEFLDLMTARISDKDSREDIEKVFRLFDDDKQGQISVKNLRRVAKELGETMEEAELQEMIDRADQNKDGLVDFEEFYNIMTKKTFN</sequence>
<dbReference type="RefSeq" id="XP_004040150.1">
    <property type="nucleotide sequence ID" value="XM_004040102.1"/>
</dbReference>